<dbReference type="InterPro" id="IPR012340">
    <property type="entry name" value="NA-bd_OB-fold"/>
</dbReference>
<dbReference type="InterPro" id="IPR050798">
    <property type="entry name" value="YhaM_exoribonuc/phosphodiest"/>
</dbReference>
<dbReference type="SUPFAM" id="SSF109604">
    <property type="entry name" value="HD-domain/PDEase-like"/>
    <property type="match status" value="1"/>
</dbReference>
<dbReference type="EMBL" id="JACHID010000003">
    <property type="protein sequence ID" value="MBB5021389.1"/>
    <property type="molecule type" value="Genomic_DNA"/>
</dbReference>
<dbReference type="PANTHER" id="PTHR37294:SF1">
    <property type="entry name" value="3'-5' EXORIBONUCLEASE YHAM"/>
    <property type="match status" value="1"/>
</dbReference>
<reference evidence="4 5" key="1">
    <citation type="submission" date="2020-08" db="EMBL/GenBank/DDBJ databases">
        <title>Genomic Encyclopedia of Type Strains, Phase IV (KMG-IV): sequencing the most valuable type-strain genomes for metagenomic binning, comparative biology and taxonomic classification.</title>
        <authorList>
            <person name="Goeker M."/>
        </authorList>
    </citation>
    <scope>NUCLEOTIDE SEQUENCE [LARGE SCALE GENOMIC DNA]</scope>
    <source>
        <strain evidence="4 5">DSM 22071</strain>
    </source>
</reference>
<dbReference type="Pfam" id="PF01966">
    <property type="entry name" value="HD"/>
    <property type="match status" value="1"/>
</dbReference>
<dbReference type="Gene3D" id="2.40.50.140">
    <property type="entry name" value="Nucleic acid-binding proteins"/>
    <property type="match status" value="1"/>
</dbReference>
<keyword evidence="5" id="KW-1185">Reference proteome</keyword>
<feature type="compositionally biased region" description="Basic and acidic residues" evidence="2">
    <location>
        <begin position="333"/>
        <end position="345"/>
    </location>
</feature>
<proteinExistence type="predicted"/>
<dbReference type="InterPro" id="IPR004365">
    <property type="entry name" value="NA-bd_OB_tRNA"/>
</dbReference>
<dbReference type="Pfam" id="PF01336">
    <property type="entry name" value="tRNA_anti-codon"/>
    <property type="match status" value="1"/>
</dbReference>
<dbReference type="SMART" id="SM00471">
    <property type="entry name" value="HDc"/>
    <property type="match status" value="1"/>
</dbReference>
<dbReference type="InterPro" id="IPR006675">
    <property type="entry name" value="HDIG_dom"/>
</dbReference>
<evidence type="ECO:0000313" key="4">
    <source>
        <dbReference type="EMBL" id="MBB5021389.1"/>
    </source>
</evidence>
<comment type="caution">
    <text evidence="4">The sequence shown here is derived from an EMBL/GenBank/DDBJ whole genome shotgun (WGS) entry which is preliminary data.</text>
</comment>
<dbReference type="Proteomes" id="UP000528322">
    <property type="component" value="Unassembled WGS sequence"/>
</dbReference>
<dbReference type="EC" id="3.1.-.-" evidence="4"/>
<organism evidence="4 5">
    <name type="scientific">Desulfurispira natronophila</name>
    <dbReference type="NCBI Taxonomy" id="682562"/>
    <lineage>
        <taxon>Bacteria</taxon>
        <taxon>Pseudomonadati</taxon>
        <taxon>Chrysiogenota</taxon>
        <taxon>Chrysiogenia</taxon>
        <taxon>Chrysiogenales</taxon>
        <taxon>Chrysiogenaceae</taxon>
        <taxon>Desulfurispira</taxon>
    </lineage>
</organism>
<evidence type="ECO:0000313" key="5">
    <source>
        <dbReference type="Proteomes" id="UP000528322"/>
    </source>
</evidence>
<evidence type="ECO:0000259" key="3">
    <source>
        <dbReference type="SMART" id="SM00471"/>
    </source>
</evidence>
<feature type="domain" description="HD/PDEase" evidence="3">
    <location>
        <begin position="153"/>
        <end position="286"/>
    </location>
</feature>
<name>A0A7W8DGI2_9BACT</name>
<accession>A0A7W8DGI2</accession>
<dbReference type="PANTHER" id="PTHR37294">
    <property type="entry name" value="3'-5' EXORIBONUCLEASE YHAM"/>
    <property type="match status" value="1"/>
</dbReference>
<evidence type="ECO:0000256" key="2">
    <source>
        <dbReference type="SAM" id="MobiDB-lite"/>
    </source>
</evidence>
<dbReference type="GO" id="GO:0003676">
    <property type="term" value="F:nucleic acid binding"/>
    <property type="evidence" value="ECO:0007669"/>
    <property type="project" value="InterPro"/>
</dbReference>
<dbReference type="InterPro" id="IPR006674">
    <property type="entry name" value="HD_domain"/>
</dbReference>
<dbReference type="CDD" id="cd00077">
    <property type="entry name" value="HDc"/>
    <property type="match status" value="1"/>
</dbReference>
<dbReference type="GO" id="GO:0016787">
    <property type="term" value="F:hydrolase activity"/>
    <property type="evidence" value="ECO:0007669"/>
    <property type="project" value="UniProtKB-KW"/>
</dbReference>
<protein>
    <submittedName>
        <fullName evidence="4">3'-5' exoribonuclease</fullName>
        <ecNumber evidence="4">3.1.-.-</ecNumber>
    </submittedName>
</protein>
<dbReference type="Gene3D" id="1.10.3210.10">
    <property type="entry name" value="Hypothetical protein af1432"/>
    <property type="match status" value="1"/>
</dbReference>
<feature type="region of interest" description="Disordered" evidence="2">
    <location>
        <begin position="313"/>
        <end position="363"/>
    </location>
</feature>
<dbReference type="AlphaFoldDB" id="A0A7W8DGI2"/>
<dbReference type="RefSeq" id="WP_183729989.1">
    <property type="nucleotide sequence ID" value="NZ_JACHID010000003.1"/>
</dbReference>
<dbReference type="NCBIfam" id="TIGR00277">
    <property type="entry name" value="HDIG"/>
    <property type="match status" value="1"/>
</dbReference>
<gene>
    <name evidence="4" type="ORF">HNR37_000698</name>
</gene>
<sequence length="363" mass="40830">MFIGEFEAGKVIHEDLLVTQHAIRQARNGKDFQFLKLQDRTGQIDGYNWNYQAGGPEFRDGQVVTVKASVQEFKGNLQLNIATIAPSGAAFDRDKFLPSTCKDINALYSELENMIARVENTHLKKLLVAVTQDPEIKYLLQTAPAAKNVHHATLGGLLEHTVSVMGLALRVCPHYPQVNQDKVLAGAFFHDIGKIRELEYKTAFEYSTPGMLLGHLYIGCEIFERFVRKFPHFPPDLATEIKHIILSHHGYLEFGSPKRPKTMEAFIVHHMDDLDARISIISDAFASNPGGPWSDYHRLMERRFYRGAEHENPAVLQDNSPQPTPPAAPSVQEKTKPSAARKDFAQKPFENLDSVLPFGKDDD</sequence>
<keyword evidence="1 4" id="KW-0378">Hydrolase</keyword>
<evidence type="ECO:0000256" key="1">
    <source>
        <dbReference type="ARBA" id="ARBA00022801"/>
    </source>
</evidence>
<dbReference type="GO" id="GO:0031125">
    <property type="term" value="P:rRNA 3'-end processing"/>
    <property type="evidence" value="ECO:0007669"/>
    <property type="project" value="TreeGrafter"/>
</dbReference>
<dbReference type="InterPro" id="IPR003607">
    <property type="entry name" value="HD/PDEase_dom"/>
</dbReference>